<gene>
    <name evidence="2" type="ordered locus">AciPR4_3412</name>
</gene>
<feature type="transmembrane region" description="Helical" evidence="1">
    <location>
        <begin position="202"/>
        <end position="226"/>
    </location>
</feature>
<accession>E8UXE2</accession>
<organism evidence="2 3">
    <name type="scientific">Terriglobus saanensis (strain ATCC BAA-1853 / DSM 23119 / SP1PR4)</name>
    <dbReference type="NCBI Taxonomy" id="401053"/>
    <lineage>
        <taxon>Bacteria</taxon>
        <taxon>Pseudomonadati</taxon>
        <taxon>Acidobacteriota</taxon>
        <taxon>Terriglobia</taxon>
        <taxon>Terriglobales</taxon>
        <taxon>Acidobacteriaceae</taxon>
        <taxon>Terriglobus</taxon>
    </lineage>
</organism>
<evidence type="ECO:0000313" key="2">
    <source>
        <dbReference type="EMBL" id="ADV84166.1"/>
    </source>
</evidence>
<evidence type="ECO:0000313" key="3">
    <source>
        <dbReference type="Proteomes" id="UP000006844"/>
    </source>
</evidence>
<sequence length="302" mass="32538">MSTKACLDLLGMLEIGLSLAAIFYLVRSESAREYWSLTSLLSVRVAAAIIGLTLDLMAGHLISGLHAYVSYFFVYWIGFGIETLLGVLTIYSIYRSAMAPLKGLQTLGMLMFKWAAAISTVVALAISIGPRVRTTSFLISAVSQMQRASSVLTLSLLLFVCFAIRPMGLSYRSRIFGVSLGLGVISTLNMIQSAWLTSNHSLYTVFNFVDACAVCATLGIWIRYFAMPEPARRMILLPTTSPFLRWNQISEILGHNPGFVAVGGLPPGILAPAELEIMRRASAAKTASASASQMVSASSSAA</sequence>
<keyword evidence="3" id="KW-1185">Reference proteome</keyword>
<dbReference type="HOGENOM" id="CLU_080735_0_0_0"/>
<feature type="transmembrane region" description="Helical" evidence="1">
    <location>
        <begin position="106"/>
        <end position="128"/>
    </location>
</feature>
<feature type="transmembrane region" description="Helical" evidence="1">
    <location>
        <begin position="148"/>
        <end position="164"/>
    </location>
</feature>
<proteinExistence type="predicted"/>
<feature type="transmembrane region" description="Helical" evidence="1">
    <location>
        <begin position="68"/>
        <end position="94"/>
    </location>
</feature>
<keyword evidence="1" id="KW-1133">Transmembrane helix</keyword>
<reference evidence="2 3" key="1">
    <citation type="journal article" date="2012" name="Stand. Genomic Sci.">
        <title>Complete genome sequence of Terriglobus saanensis type strain SP1PR4(T), an Acidobacteria from tundra soil.</title>
        <authorList>
            <person name="Rawat S.R."/>
            <person name="Mannisto M.K."/>
            <person name="Starovoytov V."/>
            <person name="Goodwin L."/>
            <person name="Nolan M."/>
            <person name="Hauser L."/>
            <person name="Land M."/>
            <person name="Davenport K.W."/>
            <person name="Woyke T."/>
            <person name="Haggblom M.M."/>
        </authorList>
    </citation>
    <scope>NUCLEOTIDE SEQUENCE</scope>
    <source>
        <strain evidence="3">ATCC BAA-1853 / DSM 23119 / SP1PR4</strain>
    </source>
</reference>
<feature type="transmembrane region" description="Helical" evidence="1">
    <location>
        <begin position="6"/>
        <end position="26"/>
    </location>
</feature>
<feature type="transmembrane region" description="Helical" evidence="1">
    <location>
        <begin position="176"/>
        <end position="196"/>
    </location>
</feature>
<protein>
    <submittedName>
        <fullName evidence="2">Uncharacterized protein</fullName>
    </submittedName>
</protein>
<name>E8UXE2_TERSS</name>
<feature type="transmembrane region" description="Helical" evidence="1">
    <location>
        <begin position="38"/>
        <end position="62"/>
    </location>
</feature>
<dbReference type="Proteomes" id="UP000006844">
    <property type="component" value="Chromosome"/>
</dbReference>
<evidence type="ECO:0000256" key="1">
    <source>
        <dbReference type="SAM" id="Phobius"/>
    </source>
</evidence>
<dbReference type="KEGG" id="tsa:AciPR4_3412"/>
<dbReference type="RefSeq" id="WP_013569897.1">
    <property type="nucleotide sequence ID" value="NC_014963.1"/>
</dbReference>
<keyword evidence="1" id="KW-0472">Membrane</keyword>
<keyword evidence="1" id="KW-0812">Transmembrane</keyword>
<dbReference type="AlphaFoldDB" id="E8UXE2"/>
<dbReference type="eggNOG" id="ENOG502ZADD">
    <property type="taxonomic scope" value="Bacteria"/>
</dbReference>
<dbReference type="EMBL" id="CP002467">
    <property type="protein sequence ID" value="ADV84166.1"/>
    <property type="molecule type" value="Genomic_DNA"/>
</dbReference>